<reference evidence="2 3" key="1">
    <citation type="submission" date="2020-06" db="EMBL/GenBank/DDBJ databases">
        <authorList>
            <person name="Qiu C."/>
            <person name="Liu Z."/>
        </authorList>
    </citation>
    <scope>NUCLEOTIDE SEQUENCE [LARGE SCALE GENOMIC DNA]</scope>
    <source>
        <strain evidence="2 3">EM 1</strain>
    </source>
</reference>
<protein>
    <recommendedName>
        <fullName evidence="4">Type IVB pilus formation outer membrane protein, R64 PilN family</fullName>
    </recommendedName>
</protein>
<dbReference type="AlphaFoldDB" id="A0A850QET5"/>
<dbReference type="EMBL" id="JABXYJ010000008">
    <property type="protein sequence ID" value="NVO78982.1"/>
    <property type="molecule type" value="Genomic_DNA"/>
</dbReference>
<organism evidence="2 3">
    <name type="scientific">Undibacterium oligocarboniphilum</name>
    <dbReference type="NCBI Taxonomy" id="666702"/>
    <lineage>
        <taxon>Bacteria</taxon>
        <taxon>Pseudomonadati</taxon>
        <taxon>Pseudomonadota</taxon>
        <taxon>Betaproteobacteria</taxon>
        <taxon>Burkholderiales</taxon>
        <taxon>Oxalobacteraceae</taxon>
        <taxon>Undibacterium</taxon>
    </lineage>
</organism>
<keyword evidence="3" id="KW-1185">Reference proteome</keyword>
<proteinExistence type="predicted"/>
<accession>A0A850QET5</accession>
<name>A0A850QET5_9BURK</name>
<evidence type="ECO:0000313" key="2">
    <source>
        <dbReference type="EMBL" id="NVO78982.1"/>
    </source>
</evidence>
<evidence type="ECO:0008006" key="4">
    <source>
        <dbReference type="Google" id="ProtNLM"/>
    </source>
</evidence>
<dbReference type="Proteomes" id="UP000588051">
    <property type="component" value="Unassembled WGS sequence"/>
</dbReference>
<sequence length="582" mass="61628">MKNKFLLLSVCTELLLSGCVSKPIKDKVDVQTAQAIDQADFYLKKANPVKSRQERERDQEVNLAYIAGRSVPLARSVALPRALQKGVKTAVLFPDSRISLAAAAERIMLATNIMVSIAPDVFIDDSMLLPKNLSSQSSKQTANAPLPIGTAQTLPVNGSQPLPQLSAGTDFANPSSVTKKEVDTPYSFDFPRIEAPLSQILDLITVRLGIRWKYDDSTNTIKFYRFVTKTWETPFTSAMGSYSTSFDASAGGSTNSNVISQKPGASPVKNESRDVNELTSLVESLNALVTKSGVVIPNKASGTITITDTADVIDSADAIIKAEIGNASREVTFKVQTVQVTTNNSVENSLDITAIANAALQNLPNLNVTSSPAATLTNTNAASIGVNVLSGKATGSAVVVKALKDYGKVFTSQEVPLRAKNRKAIYYNITNTFSYVSSTTPGTASLAGGGGTPGISTAQDQVGLKMMLYPKISTSDNVDLTFAIDQSALQNLVVFTSGSGSTMQSVQLPNKSANGLTLQEVSIRNGSTLILAGFEKKTHQYDQRTLGDGVPGILGGSSIASEENVITLVLVSAAISDNGRVK</sequence>
<feature type="region of interest" description="Disordered" evidence="1">
    <location>
        <begin position="253"/>
        <end position="272"/>
    </location>
</feature>
<dbReference type="RefSeq" id="WP_176804517.1">
    <property type="nucleotide sequence ID" value="NZ_JABXYJ010000008.1"/>
</dbReference>
<evidence type="ECO:0000313" key="3">
    <source>
        <dbReference type="Proteomes" id="UP000588051"/>
    </source>
</evidence>
<comment type="caution">
    <text evidence="2">The sequence shown here is derived from an EMBL/GenBank/DDBJ whole genome shotgun (WGS) entry which is preliminary data.</text>
</comment>
<evidence type="ECO:0000256" key="1">
    <source>
        <dbReference type="SAM" id="MobiDB-lite"/>
    </source>
</evidence>
<gene>
    <name evidence="2" type="ORF">HV832_14220</name>
</gene>